<keyword evidence="11" id="KW-0325">Glycoprotein</keyword>
<dbReference type="GeneTree" id="ENSGT00940000161369"/>
<dbReference type="PRINTS" id="PR00237">
    <property type="entry name" value="GPCRRHODOPSN"/>
</dbReference>
<keyword evidence="3 14" id="KW-0716">Sensory transduction</keyword>
<dbReference type="AlphaFoldDB" id="A0A3B1K6F7"/>
<reference evidence="17" key="1">
    <citation type="submission" date="2013-03" db="EMBL/GenBank/DDBJ databases">
        <authorList>
            <person name="Jeffery W."/>
            <person name="Warren W."/>
            <person name="Wilson R.K."/>
        </authorList>
    </citation>
    <scope>NUCLEOTIDE SEQUENCE</scope>
    <source>
        <strain evidence="17">female</strain>
    </source>
</reference>
<feature type="transmembrane region" description="Helical" evidence="14">
    <location>
        <begin position="204"/>
        <end position="230"/>
    </location>
</feature>
<dbReference type="PROSITE" id="PS50262">
    <property type="entry name" value="G_PROTEIN_RECEP_F1_2"/>
    <property type="match status" value="1"/>
</dbReference>
<keyword evidence="5 14" id="KW-0552">Olfaction</keyword>
<reference evidence="17" key="2">
    <citation type="journal article" date="2014" name="Nat. Commun.">
        <title>The cavefish genome reveals candidate genes for eye loss.</title>
        <authorList>
            <person name="McGaugh S.E."/>
            <person name="Gross J.B."/>
            <person name="Aken B."/>
            <person name="Blin M."/>
            <person name="Borowsky R."/>
            <person name="Chalopin D."/>
            <person name="Hinaux H."/>
            <person name="Jeffery W.R."/>
            <person name="Keene A."/>
            <person name="Ma L."/>
            <person name="Minx P."/>
            <person name="Murphy D."/>
            <person name="O'Quin K.E."/>
            <person name="Retaux S."/>
            <person name="Rohner N."/>
            <person name="Searle S.M."/>
            <person name="Stahl B.A."/>
            <person name="Tabin C."/>
            <person name="Volff J.N."/>
            <person name="Yoshizawa M."/>
            <person name="Warren W.C."/>
        </authorList>
    </citation>
    <scope>NUCLEOTIDE SEQUENCE [LARGE SCALE GENOMIC DNA]</scope>
    <source>
        <strain evidence="17">female</strain>
    </source>
</reference>
<dbReference type="GO" id="GO:0005886">
    <property type="term" value="C:plasma membrane"/>
    <property type="evidence" value="ECO:0007669"/>
    <property type="project" value="UniProtKB-SubCell"/>
</dbReference>
<organism evidence="16 17">
    <name type="scientific">Astyanax mexicanus</name>
    <name type="common">Blind cave fish</name>
    <name type="synonym">Astyanax fasciatus mexicanus</name>
    <dbReference type="NCBI Taxonomy" id="7994"/>
    <lineage>
        <taxon>Eukaryota</taxon>
        <taxon>Metazoa</taxon>
        <taxon>Chordata</taxon>
        <taxon>Craniata</taxon>
        <taxon>Vertebrata</taxon>
        <taxon>Euteleostomi</taxon>
        <taxon>Actinopterygii</taxon>
        <taxon>Neopterygii</taxon>
        <taxon>Teleostei</taxon>
        <taxon>Ostariophysi</taxon>
        <taxon>Characiformes</taxon>
        <taxon>Characoidei</taxon>
        <taxon>Acestrorhamphidae</taxon>
        <taxon>Acestrorhamphinae</taxon>
        <taxon>Astyanax</taxon>
    </lineage>
</organism>
<dbReference type="PROSITE" id="PS00237">
    <property type="entry name" value="G_PROTEIN_RECEP_F1_1"/>
    <property type="match status" value="1"/>
</dbReference>
<evidence type="ECO:0000256" key="12">
    <source>
        <dbReference type="ARBA" id="ARBA00023224"/>
    </source>
</evidence>
<evidence type="ECO:0000256" key="10">
    <source>
        <dbReference type="ARBA" id="ARBA00023170"/>
    </source>
</evidence>
<dbReference type="GO" id="GO:0004930">
    <property type="term" value="F:G protein-coupled receptor activity"/>
    <property type="evidence" value="ECO:0007669"/>
    <property type="project" value="UniProtKB-KW"/>
</dbReference>
<keyword evidence="6 14" id="KW-1133">Transmembrane helix</keyword>
<keyword evidence="4 13" id="KW-0812">Transmembrane</keyword>
<comment type="subcellular location">
    <subcellularLocation>
        <location evidence="1 14">Cell membrane</location>
        <topology evidence="1 14">Multi-pass membrane protein</topology>
    </subcellularLocation>
</comment>
<feature type="transmembrane region" description="Helical" evidence="14">
    <location>
        <begin position="69"/>
        <end position="90"/>
    </location>
</feature>
<dbReference type="Ensembl" id="ENSAMXT00000042391.1">
    <property type="protein sequence ID" value="ENSAMXP00000050078.1"/>
    <property type="gene ID" value="ENSAMXG00000031960.1"/>
</dbReference>
<dbReference type="FunFam" id="1.20.1070.10:FF:000024">
    <property type="entry name" value="Olfactory receptor"/>
    <property type="match status" value="1"/>
</dbReference>
<dbReference type="InterPro" id="IPR017452">
    <property type="entry name" value="GPCR_Rhodpsn_7TM"/>
</dbReference>
<evidence type="ECO:0000256" key="13">
    <source>
        <dbReference type="RuleBase" id="RU000688"/>
    </source>
</evidence>
<evidence type="ECO:0000256" key="9">
    <source>
        <dbReference type="ARBA" id="ARBA00023157"/>
    </source>
</evidence>
<name>A0A3B1K6F7_ASTMX</name>
<keyword evidence="10 13" id="KW-0675">Receptor</keyword>
<dbReference type="GO" id="GO:0004984">
    <property type="term" value="F:olfactory receptor activity"/>
    <property type="evidence" value="ECO:0007669"/>
    <property type="project" value="InterPro"/>
</dbReference>
<reference evidence="16" key="4">
    <citation type="submission" date="2025-09" db="UniProtKB">
        <authorList>
            <consortium name="Ensembl"/>
        </authorList>
    </citation>
    <scope>IDENTIFICATION</scope>
</reference>
<dbReference type="InParanoid" id="A0A3B1K6F7"/>
<evidence type="ECO:0000256" key="1">
    <source>
        <dbReference type="ARBA" id="ARBA00004651"/>
    </source>
</evidence>
<keyword evidence="12 13" id="KW-0807">Transducer</keyword>
<proteinExistence type="inferred from homology"/>
<protein>
    <recommendedName>
        <fullName evidence="14">Olfactory receptor</fullName>
    </recommendedName>
</protein>
<dbReference type="InterPro" id="IPR000725">
    <property type="entry name" value="Olfact_rcpt"/>
</dbReference>
<dbReference type="Proteomes" id="UP000018467">
    <property type="component" value="Unassembled WGS sequence"/>
</dbReference>
<evidence type="ECO:0000256" key="2">
    <source>
        <dbReference type="ARBA" id="ARBA00022475"/>
    </source>
</evidence>
<evidence type="ECO:0000256" key="4">
    <source>
        <dbReference type="ARBA" id="ARBA00022692"/>
    </source>
</evidence>
<feature type="transmembrane region" description="Helical" evidence="14">
    <location>
        <begin position="33"/>
        <end position="57"/>
    </location>
</feature>
<evidence type="ECO:0000256" key="11">
    <source>
        <dbReference type="ARBA" id="ARBA00023180"/>
    </source>
</evidence>
<evidence type="ECO:0000256" key="7">
    <source>
        <dbReference type="ARBA" id="ARBA00023040"/>
    </source>
</evidence>
<dbReference type="Gene3D" id="1.20.1070.10">
    <property type="entry name" value="Rhodopsin 7-helix transmembrane proteins"/>
    <property type="match status" value="1"/>
</dbReference>
<evidence type="ECO:0000313" key="16">
    <source>
        <dbReference type="Ensembl" id="ENSAMXP00000050078.1"/>
    </source>
</evidence>
<accession>A0A3B1K6F7</accession>
<feature type="transmembrane region" description="Helical" evidence="14">
    <location>
        <begin position="148"/>
        <end position="170"/>
    </location>
</feature>
<dbReference type="PRINTS" id="PR00245">
    <property type="entry name" value="OLFACTORYR"/>
</dbReference>
<keyword evidence="8 14" id="KW-0472">Membrane</keyword>
<keyword evidence="9" id="KW-1015">Disulfide bond</keyword>
<feature type="domain" description="G-protein coupled receptors family 1 profile" evidence="15">
    <location>
        <begin position="48"/>
        <end position="300"/>
    </location>
</feature>
<reference evidence="16" key="3">
    <citation type="submission" date="2025-08" db="UniProtKB">
        <authorList>
            <consortium name="Ensembl"/>
        </authorList>
    </citation>
    <scope>IDENTIFICATION</scope>
</reference>
<sequence length="334" mass="38409">MESMSANNQTTNTVVKEFFILGFLGLQPEYYNLIAAVFLGIYVTVVVGNSVFVLMIVIEPSLQKPMYIIMMNLALADIGFCTVVLPKIAVRYLFDDGSISFHVCMFQRMLIHYFSNVDLLVMTTMALDRYLAICFPLRYPVLMTNRTMILLTGFSWTISMIIPAIITILASQMPFCGPNLIIHCYCDTLSLYNLVCSDVSFQSYVFTCLVMCVIALTLTVIIYFYINIVVSIIRTANNHSRVKAFSTCATQLCIICIHYVPRFVVFTAPYLPNVIFDINQRLAFTLFYWLFPPLVNPFLYFFRAKEIRKLFFKWCISAQKNRRGHKINILSVFK</sequence>
<dbReference type="RefSeq" id="XP_049324307.1">
    <property type="nucleotide sequence ID" value="XM_049468350.1"/>
</dbReference>
<feature type="transmembrane region" description="Helical" evidence="14">
    <location>
        <begin position="242"/>
        <end position="261"/>
    </location>
</feature>
<dbReference type="SUPFAM" id="SSF81321">
    <property type="entry name" value="Family A G protein-coupled receptor-like"/>
    <property type="match status" value="1"/>
</dbReference>
<feature type="transmembrane region" description="Helical" evidence="14">
    <location>
        <begin position="110"/>
        <end position="127"/>
    </location>
</feature>
<dbReference type="PANTHER" id="PTHR24242:SF227">
    <property type="entry name" value="OLFACTORY RECEPTOR"/>
    <property type="match status" value="1"/>
</dbReference>
<comment type="similarity">
    <text evidence="13">Belongs to the G-protein coupled receptor 1 family.</text>
</comment>
<dbReference type="Pfam" id="PF13853">
    <property type="entry name" value="7tm_4"/>
    <property type="match status" value="1"/>
</dbReference>
<dbReference type="PANTHER" id="PTHR24242">
    <property type="entry name" value="G-PROTEIN COUPLED RECEPTOR"/>
    <property type="match status" value="1"/>
</dbReference>
<evidence type="ECO:0000259" key="15">
    <source>
        <dbReference type="PROSITE" id="PS50262"/>
    </source>
</evidence>
<dbReference type="GeneID" id="103046100"/>
<feature type="transmembrane region" description="Helical" evidence="14">
    <location>
        <begin position="281"/>
        <end position="302"/>
    </location>
</feature>
<evidence type="ECO:0000256" key="14">
    <source>
        <dbReference type="RuleBase" id="RU363047"/>
    </source>
</evidence>
<keyword evidence="2 14" id="KW-1003">Cell membrane</keyword>
<dbReference type="KEGG" id="amex:103046100"/>
<keyword evidence="7 13" id="KW-0297">G-protein coupled receptor</keyword>
<keyword evidence="17" id="KW-1185">Reference proteome</keyword>
<evidence type="ECO:0000256" key="8">
    <source>
        <dbReference type="ARBA" id="ARBA00023136"/>
    </source>
</evidence>
<evidence type="ECO:0000256" key="3">
    <source>
        <dbReference type="ARBA" id="ARBA00022606"/>
    </source>
</evidence>
<evidence type="ECO:0000256" key="6">
    <source>
        <dbReference type="ARBA" id="ARBA00022989"/>
    </source>
</evidence>
<dbReference type="InterPro" id="IPR050939">
    <property type="entry name" value="Olfactory_GPCR1"/>
</dbReference>
<evidence type="ECO:0000256" key="5">
    <source>
        <dbReference type="ARBA" id="ARBA00022725"/>
    </source>
</evidence>
<dbReference type="InterPro" id="IPR000276">
    <property type="entry name" value="GPCR_Rhodpsn"/>
</dbReference>
<evidence type="ECO:0000313" key="17">
    <source>
        <dbReference type="Proteomes" id="UP000018467"/>
    </source>
</evidence>